<reference evidence="2 3" key="1">
    <citation type="submission" date="2019-03" db="EMBL/GenBank/DDBJ databases">
        <title>Vagococcus sp. was isolated fron gut of Carduelis flavirostris.</title>
        <authorList>
            <person name="Ge Y."/>
        </authorList>
    </citation>
    <scope>NUCLEOTIDE SEQUENCE [LARGE SCALE GENOMIC DNA]</scope>
    <source>
        <strain evidence="2 3">CF-210</strain>
    </source>
</reference>
<dbReference type="EMBL" id="SRHU01000007">
    <property type="protein sequence ID" value="TFZ42932.1"/>
    <property type="molecule type" value="Genomic_DNA"/>
</dbReference>
<dbReference type="AlphaFoldDB" id="A0AAJ5EFJ8"/>
<organism evidence="2 3">
    <name type="scientific">Vagococcus xieshaowenii</name>
    <dbReference type="NCBI Taxonomy" id="2562451"/>
    <lineage>
        <taxon>Bacteria</taxon>
        <taxon>Bacillati</taxon>
        <taxon>Bacillota</taxon>
        <taxon>Bacilli</taxon>
        <taxon>Lactobacillales</taxon>
        <taxon>Enterococcaceae</taxon>
        <taxon>Vagococcus</taxon>
    </lineage>
</organism>
<proteinExistence type="predicted"/>
<protein>
    <submittedName>
        <fullName evidence="2">Uncharacterized protein</fullName>
    </submittedName>
</protein>
<gene>
    <name evidence="2" type="ORF">E4031_01475</name>
</gene>
<evidence type="ECO:0000313" key="2">
    <source>
        <dbReference type="EMBL" id="TFZ42932.1"/>
    </source>
</evidence>
<feature type="region of interest" description="Disordered" evidence="1">
    <location>
        <begin position="68"/>
        <end position="98"/>
    </location>
</feature>
<sequence length="112" mass="12722">MTQSKIAVTFNSDKISDNEIMAFMKREKELTRVPLATQLKNAMRFYMENKDSISNEHHKEELTEEVYLVSSEEKSEKSEASVGDAHSLDDSEKDKPMLNGFVGFKGISSDQL</sequence>
<dbReference type="Proteomes" id="UP000297725">
    <property type="component" value="Unassembled WGS sequence"/>
</dbReference>
<accession>A0AAJ5EFJ8</accession>
<comment type="caution">
    <text evidence="2">The sequence shown here is derived from an EMBL/GenBank/DDBJ whole genome shotgun (WGS) entry which is preliminary data.</text>
</comment>
<evidence type="ECO:0000256" key="1">
    <source>
        <dbReference type="SAM" id="MobiDB-lite"/>
    </source>
</evidence>
<evidence type="ECO:0000313" key="3">
    <source>
        <dbReference type="Proteomes" id="UP000297725"/>
    </source>
</evidence>
<feature type="compositionally biased region" description="Basic and acidic residues" evidence="1">
    <location>
        <begin position="86"/>
        <end position="96"/>
    </location>
</feature>
<dbReference type="RefSeq" id="WP_135253558.1">
    <property type="nucleotide sequence ID" value="NZ_SRHU01000007.1"/>
</dbReference>
<name>A0AAJ5EFJ8_9ENTE</name>